<evidence type="ECO:0000256" key="3">
    <source>
        <dbReference type="ARBA" id="ARBA00022806"/>
    </source>
</evidence>
<keyword evidence="3 8" id="KW-0347">Helicase</keyword>
<dbReference type="InterPro" id="IPR027417">
    <property type="entry name" value="P-loop_NTPase"/>
</dbReference>
<dbReference type="InterPro" id="IPR014001">
    <property type="entry name" value="Helicase_ATP-bd"/>
</dbReference>
<dbReference type="Gene3D" id="3.40.50.300">
    <property type="entry name" value="P-loop containing nucleotide triphosphate hydrolases"/>
    <property type="match status" value="2"/>
</dbReference>
<dbReference type="PANTHER" id="PTHR43519:SF1">
    <property type="entry name" value="ATP-DEPENDENT RNA HELICASE HRPB"/>
    <property type="match status" value="1"/>
</dbReference>
<dbReference type="PROSITE" id="PS51192">
    <property type="entry name" value="HELICASE_ATP_BIND_1"/>
    <property type="match status" value="1"/>
</dbReference>
<evidence type="ECO:0000256" key="4">
    <source>
        <dbReference type="ARBA" id="ARBA00022840"/>
    </source>
</evidence>
<dbReference type="GO" id="GO:0003676">
    <property type="term" value="F:nucleic acid binding"/>
    <property type="evidence" value="ECO:0007669"/>
    <property type="project" value="InterPro"/>
</dbReference>
<dbReference type="InterPro" id="IPR011545">
    <property type="entry name" value="DEAD/DEAH_box_helicase_dom"/>
</dbReference>
<keyword evidence="2" id="KW-0378">Hydrolase</keyword>
<evidence type="ECO:0000259" key="6">
    <source>
        <dbReference type="PROSITE" id="PS51192"/>
    </source>
</evidence>
<reference evidence="8" key="1">
    <citation type="submission" date="2020-11" db="EMBL/GenBank/DDBJ databases">
        <authorList>
            <person name="Kim M.K."/>
        </authorList>
    </citation>
    <scope>NUCLEOTIDE SEQUENCE</scope>
    <source>
        <strain evidence="8">BT350</strain>
    </source>
</reference>
<dbReference type="InterPro" id="IPR001650">
    <property type="entry name" value="Helicase_C-like"/>
</dbReference>
<protein>
    <submittedName>
        <fullName evidence="8">ATP-dependent helicase HrpB</fullName>
    </submittedName>
</protein>
<keyword evidence="4" id="KW-0067">ATP-binding</keyword>
<dbReference type="Pfam" id="PF00271">
    <property type="entry name" value="Helicase_C"/>
    <property type="match status" value="1"/>
</dbReference>
<dbReference type="SMART" id="SM00847">
    <property type="entry name" value="HA2"/>
    <property type="match status" value="1"/>
</dbReference>
<dbReference type="FunFam" id="3.40.50.300:FF:002125">
    <property type="entry name" value="ATP-dependent helicase HrpB"/>
    <property type="match status" value="1"/>
</dbReference>
<dbReference type="AlphaFoldDB" id="A0A931FSI9"/>
<keyword evidence="1" id="KW-0547">Nucleotide-binding</keyword>
<comment type="caution">
    <text evidence="8">The sequence shown here is derived from an EMBL/GenBank/DDBJ whole genome shotgun (WGS) entry which is preliminary data.</text>
</comment>
<evidence type="ECO:0000256" key="1">
    <source>
        <dbReference type="ARBA" id="ARBA00022741"/>
    </source>
</evidence>
<organism evidence="8 9">
    <name type="scientific">Microvirga alba</name>
    <dbReference type="NCBI Taxonomy" id="2791025"/>
    <lineage>
        <taxon>Bacteria</taxon>
        <taxon>Pseudomonadati</taxon>
        <taxon>Pseudomonadota</taxon>
        <taxon>Alphaproteobacteria</taxon>
        <taxon>Hyphomicrobiales</taxon>
        <taxon>Methylobacteriaceae</taxon>
        <taxon>Microvirga</taxon>
    </lineage>
</organism>
<dbReference type="Pfam" id="PF00270">
    <property type="entry name" value="DEAD"/>
    <property type="match status" value="1"/>
</dbReference>
<dbReference type="Proteomes" id="UP000599312">
    <property type="component" value="Unassembled WGS sequence"/>
</dbReference>
<dbReference type="InterPro" id="IPR010225">
    <property type="entry name" value="HrpB"/>
</dbReference>
<sequence length="821" mass="89238">MRVFDTSLPIDAVLADLTESLRARANAVLVAPPGAGKTTRVPLVLLDEPWVQGKKLILLEPRRLAARAAADRMARTLGEAVGETVGLRVRLGSKISRKTRIEVVTEGVFARMILDDPSLEGVAAVLFDEFHERSLDADLGLALALDAQGGLREDLRLLVMSATLDGARVAKLLGSAPVIESEGRAYPVETRYLGRDPNRRIDEQVADAVIRALRAETGSILVFLPGQGEIRRVETFLRERVTDPTIDIAPLYGALERGEQDLAVSPAKPGRRKVVLATSIAETSLTIEGVRVVIDSGLARVPVFEPNIGLTRLETVRVSRAAADQRRGRAGRTEPGVSYRLWEEAATGALEAFSRPEILSADLAPLLLDCAAWGVTDPANLAFLDPPPKPAVKEARALLQQLLAVDDDGRITETGRRLRNLPLPPRLGRMVLIAGESGQARDAADLAAVLVERGLGGDVVDLSERVERFRRDRSKRAEDMRRMAEGWAKASASSPKGEPHSIGALLTLAYPDRLAKARGKPGEYLMANGRGAVLEAHDRLAKEPYLAVAEISGGAASARILAAVPIAPEEIEAFVGDKIEQREEVTFDRQARALRARGVRRYGALSLNERPLPVPMTEEAARALAAGLMSLGIDALPFSKALAQWRERVMFLRKAEGDEWPDLSDEALVATAEEWLAPHLVGKTSLNEIGADLLSEALRSLLPWNLQRRLDAEAPTHIEVPTGSQIPVDYGAEEGPVLAVRVQELFGLDKHPTIAAGRVPLILHLLSPAQRPIQITRDLPGFWRGSWAAVRADMRGQYPKHPWPEDPLTAPPTRRAKPRGT</sequence>
<keyword evidence="9" id="KW-1185">Reference proteome</keyword>
<dbReference type="Gene3D" id="1.20.120.1080">
    <property type="match status" value="1"/>
</dbReference>
<dbReference type="PIRSF" id="PIRSF005496">
    <property type="entry name" value="ATP_hel_hrpB"/>
    <property type="match status" value="1"/>
</dbReference>
<feature type="region of interest" description="Disordered" evidence="5">
    <location>
        <begin position="798"/>
        <end position="821"/>
    </location>
</feature>
<accession>A0A931FSI9</accession>
<evidence type="ECO:0000313" key="9">
    <source>
        <dbReference type="Proteomes" id="UP000599312"/>
    </source>
</evidence>
<evidence type="ECO:0000313" key="8">
    <source>
        <dbReference type="EMBL" id="MBF9233751.1"/>
    </source>
</evidence>
<dbReference type="InterPro" id="IPR049614">
    <property type="entry name" value="HrpB_DEXH"/>
</dbReference>
<dbReference type="PANTHER" id="PTHR43519">
    <property type="entry name" value="ATP-DEPENDENT RNA HELICASE HRPB"/>
    <property type="match status" value="1"/>
</dbReference>
<evidence type="ECO:0000256" key="5">
    <source>
        <dbReference type="SAM" id="MobiDB-lite"/>
    </source>
</evidence>
<dbReference type="EMBL" id="JADQDO010000004">
    <property type="protein sequence ID" value="MBF9233751.1"/>
    <property type="molecule type" value="Genomic_DNA"/>
</dbReference>
<dbReference type="GO" id="GO:0005524">
    <property type="term" value="F:ATP binding"/>
    <property type="evidence" value="ECO:0007669"/>
    <property type="project" value="UniProtKB-KW"/>
</dbReference>
<dbReference type="SMART" id="SM00487">
    <property type="entry name" value="DEXDc"/>
    <property type="match status" value="1"/>
</dbReference>
<evidence type="ECO:0000259" key="7">
    <source>
        <dbReference type="PROSITE" id="PS51194"/>
    </source>
</evidence>
<gene>
    <name evidence="8" type="primary">hrpB</name>
    <name evidence="8" type="ORF">I2H38_10230</name>
</gene>
<dbReference type="RefSeq" id="WP_196271753.1">
    <property type="nucleotide sequence ID" value="NZ_JADQDO010000004.1"/>
</dbReference>
<dbReference type="PROSITE" id="PS51194">
    <property type="entry name" value="HELICASE_CTER"/>
    <property type="match status" value="1"/>
</dbReference>
<dbReference type="Pfam" id="PF08482">
    <property type="entry name" value="HrpB_C"/>
    <property type="match status" value="1"/>
</dbReference>
<feature type="domain" description="Helicase ATP-binding" evidence="6">
    <location>
        <begin position="18"/>
        <end position="182"/>
    </location>
</feature>
<dbReference type="InterPro" id="IPR007502">
    <property type="entry name" value="Helicase-assoc_dom"/>
</dbReference>
<name>A0A931FSI9_9HYPH</name>
<dbReference type="GO" id="GO:0016787">
    <property type="term" value="F:hydrolase activity"/>
    <property type="evidence" value="ECO:0007669"/>
    <property type="project" value="UniProtKB-KW"/>
</dbReference>
<dbReference type="CDD" id="cd17990">
    <property type="entry name" value="DEXHc_HrpB"/>
    <property type="match status" value="1"/>
</dbReference>
<evidence type="ECO:0000256" key="2">
    <source>
        <dbReference type="ARBA" id="ARBA00022801"/>
    </source>
</evidence>
<dbReference type="NCBIfam" id="TIGR01970">
    <property type="entry name" value="DEAH_box_HrpB"/>
    <property type="match status" value="1"/>
</dbReference>
<dbReference type="CDD" id="cd18791">
    <property type="entry name" value="SF2_C_RHA"/>
    <property type="match status" value="1"/>
</dbReference>
<dbReference type="InterPro" id="IPR013689">
    <property type="entry name" value="RNA_helicase_ATP-dep_HrpB_C"/>
</dbReference>
<dbReference type="SMART" id="SM00490">
    <property type="entry name" value="HELICc"/>
    <property type="match status" value="1"/>
</dbReference>
<dbReference type="SUPFAM" id="SSF52540">
    <property type="entry name" value="P-loop containing nucleoside triphosphate hydrolases"/>
    <property type="match status" value="2"/>
</dbReference>
<proteinExistence type="predicted"/>
<feature type="domain" description="Helicase C-terminal" evidence="7">
    <location>
        <begin position="204"/>
        <end position="374"/>
    </location>
</feature>
<dbReference type="GO" id="GO:0004386">
    <property type="term" value="F:helicase activity"/>
    <property type="evidence" value="ECO:0007669"/>
    <property type="project" value="UniProtKB-KW"/>
</dbReference>